<dbReference type="OrthoDB" id="284473at2759"/>
<dbReference type="InterPro" id="IPR038763">
    <property type="entry name" value="DHH_sf"/>
</dbReference>
<evidence type="ECO:0000256" key="1">
    <source>
        <dbReference type="SAM" id="MobiDB-lite"/>
    </source>
</evidence>
<proteinExistence type="predicted"/>
<accession>A0A316YTL6</accession>
<organism evidence="2 3">
    <name type="scientific">Acaromyces ingoldii</name>
    <dbReference type="NCBI Taxonomy" id="215250"/>
    <lineage>
        <taxon>Eukaryota</taxon>
        <taxon>Fungi</taxon>
        <taxon>Dikarya</taxon>
        <taxon>Basidiomycota</taxon>
        <taxon>Ustilaginomycotina</taxon>
        <taxon>Exobasidiomycetes</taxon>
        <taxon>Exobasidiales</taxon>
        <taxon>Cryptobasidiaceae</taxon>
        <taxon>Acaromyces</taxon>
    </lineage>
</organism>
<dbReference type="AlphaFoldDB" id="A0A316YTL6"/>
<dbReference type="EMBL" id="KZ819635">
    <property type="protein sequence ID" value="PWN91998.1"/>
    <property type="molecule type" value="Genomic_DNA"/>
</dbReference>
<evidence type="ECO:0000313" key="2">
    <source>
        <dbReference type="EMBL" id="PWN91998.1"/>
    </source>
</evidence>
<sequence length="484" mass="52693">MVKRKASSSPSEPEVQGTPKRVHVEDWPAPLRARELAADFIKRVAASPHLCLLVPDKDADGLSSGVILYRTLIGLGKSAESIGVHHIGAGQRPGSRSQRRVFEKSGARWIIVLDQGSAPSPALTTTAERGWNAPEDDEEVVRTLVIDHHHVDDLDQAGPKGSLLVNASRHEPVATSSLLAWVICKPLLAEVIGEKEADDRLKYLAIIGTCGDLSTSVKWDPPWPDLSPELKRWGKSKIGEAVALLNAPRRTPLHDAHVSWDALMASKTPPDLLSTTTNPGLLRLAEARRQVKDETERCTHTPPKFSKDSRVALLTIDSPFQVHPSIATRWAGTLRGAKRLQVVMCANLGFGTVVTHSDEDEEKAAKIKEEGEDKTNMERYVHFSCRIAGSAKGRGEEVNIISILREYAALDPTFLKDLEATGHEGGFANGHVQAAGSILPRSFWDRFVSLMEIGIKAEGTSSSPSKGKKVAVQSNKLTAYFSQA</sequence>
<name>A0A316YTL6_9BASI</name>
<dbReference type="Proteomes" id="UP000245768">
    <property type="component" value="Unassembled WGS sequence"/>
</dbReference>
<keyword evidence="3" id="KW-1185">Reference proteome</keyword>
<dbReference type="RefSeq" id="XP_025379196.1">
    <property type="nucleotide sequence ID" value="XM_025519558.1"/>
</dbReference>
<dbReference type="InterPro" id="IPR051673">
    <property type="entry name" value="SSDNA_exonuclease_RecJ"/>
</dbReference>
<dbReference type="InParanoid" id="A0A316YTL6"/>
<dbReference type="PANTHER" id="PTHR30255">
    <property type="entry name" value="SINGLE-STRANDED-DNA-SPECIFIC EXONUCLEASE RECJ"/>
    <property type="match status" value="1"/>
</dbReference>
<reference evidence="2 3" key="1">
    <citation type="journal article" date="2018" name="Mol. Biol. Evol.">
        <title>Broad Genomic Sampling Reveals a Smut Pathogenic Ancestry of the Fungal Clade Ustilaginomycotina.</title>
        <authorList>
            <person name="Kijpornyongpan T."/>
            <person name="Mondo S.J."/>
            <person name="Barry K."/>
            <person name="Sandor L."/>
            <person name="Lee J."/>
            <person name="Lipzen A."/>
            <person name="Pangilinan J."/>
            <person name="LaButti K."/>
            <person name="Hainaut M."/>
            <person name="Henrissat B."/>
            <person name="Grigoriev I.V."/>
            <person name="Spatafora J.W."/>
            <person name="Aime M.C."/>
        </authorList>
    </citation>
    <scope>NUCLEOTIDE SEQUENCE [LARGE SCALE GENOMIC DNA]</scope>
    <source>
        <strain evidence="2 3">MCA 4198</strain>
    </source>
</reference>
<evidence type="ECO:0000313" key="3">
    <source>
        <dbReference type="Proteomes" id="UP000245768"/>
    </source>
</evidence>
<dbReference type="GeneID" id="37041474"/>
<dbReference type="SUPFAM" id="SSF64182">
    <property type="entry name" value="DHH phosphoesterases"/>
    <property type="match status" value="1"/>
</dbReference>
<dbReference type="STRING" id="215250.A0A316YTL6"/>
<dbReference type="PANTHER" id="PTHR30255:SF2">
    <property type="entry name" value="SINGLE-STRANDED-DNA-SPECIFIC EXONUCLEASE RECJ"/>
    <property type="match status" value="1"/>
</dbReference>
<dbReference type="Gene3D" id="3.90.1640.30">
    <property type="match status" value="1"/>
</dbReference>
<protein>
    <submittedName>
        <fullName evidence="2">DHH phosphoesterase</fullName>
    </submittedName>
</protein>
<gene>
    <name evidence="2" type="ORF">FA10DRAFT_250271</name>
</gene>
<feature type="region of interest" description="Disordered" evidence="1">
    <location>
        <begin position="1"/>
        <end position="23"/>
    </location>
</feature>